<proteinExistence type="predicted"/>
<evidence type="ECO:0000256" key="2">
    <source>
        <dbReference type="SAM" id="Phobius"/>
    </source>
</evidence>
<dbReference type="AlphaFoldDB" id="A0A1J5I2R6"/>
<evidence type="ECO:0000313" key="4">
    <source>
        <dbReference type="Proteomes" id="UP000182344"/>
    </source>
</evidence>
<gene>
    <name evidence="3" type="ORF">AUK05_03025</name>
</gene>
<name>A0A1J5I2R6_9BACT</name>
<evidence type="ECO:0000313" key="3">
    <source>
        <dbReference type="EMBL" id="OIP86678.1"/>
    </source>
</evidence>
<feature type="compositionally biased region" description="Low complexity" evidence="1">
    <location>
        <begin position="258"/>
        <end position="290"/>
    </location>
</feature>
<feature type="region of interest" description="Disordered" evidence="1">
    <location>
        <begin position="249"/>
        <end position="304"/>
    </location>
</feature>
<dbReference type="STRING" id="1805376.AUK05_03025"/>
<evidence type="ECO:0000256" key="1">
    <source>
        <dbReference type="SAM" id="MobiDB-lite"/>
    </source>
</evidence>
<keyword evidence="2" id="KW-0472">Membrane</keyword>
<comment type="caution">
    <text evidence="3">The sequence shown here is derived from an EMBL/GenBank/DDBJ whole genome shotgun (WGS) entry which is preliminary data.</text>
</comment>
<keyword evidence="2" id="KW-1133">Transmembrane helix</keyword>
<feature type="transmembrane region" description="Helical" evidence="2">
    <location>
        <begin position="6"/>
        <end position="26"/>
    </location>
</feature>
<reference evidence="3 4" key="1">
    <citation type="journal article" date="2016" name="Environ. Microbiol.">
        <title>Genomic resolution of a cold subsurface aquifer community provides metabolic insights for novel microbes adapted to high CO concentrations.</title>
        <authorList>
            <person name="Probst A.J."/>
            <person name="Castelle C.J."/>
            <person name="Singh A."/>
            <person name="Brown C.T."/>
            <person name="Anantharaman K."/>
            <person name="Sharon I."/>
            <person name="Hug L.A."/>
            <person name="Burstein D."/>
            <person name="Emerson J.B."/>
            <person name="Thomas B.C."/>
            <person name="Banfield J.F."/>
        </authorList>
    </citation>
    <scope>NUCLEOTIDE SEQUENCE [LARGE SCALE GENOMIC DNA]</scope>
    <source>
        <strain evidence="3">CG2_30_35_20</strain>
    </source>
</reference>
<keyword evidence="2" id="KW-0812">Transmembrane</keyword>
<organism evidence="3 4">
    <name type="scientific">Candidatus Shapirobacteria bacterium CG2_30_35_20</name>
    <dbReference type="NCBI Taxonomy" id="1805376"/>
    <lineage>
        <taxon>Bacteria</taxon>
        <taxon>Candidatus Shapironibacteriota</taxon>
    </lineage>
</organism>
<protein>
    <submittedName>
        <fullName evidence="3">Uncharacterized protein</fullName>
    </submittedName>
</protein>
<sequence length="338" mass="35800">MKNKYYAIFGVLFLLLSLVGAIYLSFQNADSRKKATNKICADIGNPKARQACADANGGDMNAPIKGANETLKLSQAECGKNGNPGAWCDACGGFCTSMKTMTCNAAGIKKCNEYPVFGSTYVRGGDASHPYKCNCNGKTYGFDTPGVCTFSGGVATQVTTNMPAGSPNYSQYQGRDADGLCNILTFTPVTTYMPSGFQNGFWCPNQFDNLAAGCQKEPIPANFNYNCFCGTIQIDTAGSGFKEQTMKCNCDKPEKPTRTPTPTGKPTNTPTGTRTPTRTPTPTPTSVWSSPTPPPTSNIAQGPSPTRIILPISGVEFPSQALTIIGGIATLLGFLILL</sequence>
<dbReference type="Proteomes" id="UP000182344">
    <property type="component" value="Unassembled WGS sequence"/>
</dbReference>
<dbReference type="EMBL" id="MNZO01000045">
    <property type="protein sequence ID" value="OIP86678.1"/>
    <property type="molecule type" value="Genomic_DNA"/>
</dbReference>
<accession>A0A1J5I2R6</accession>